<organism evidence="16 17">
    <name type="scientific">Sus scrofa</name>
    <name type="common">Pig</name>
    <dbReference type="NCBI Taxonomy" id="9823"/>
    <lineage>
        <taxon>Eukaryota</taxon>
        <taxon>Metazoa</taxon>
        <taxon>Chordata</taxon>
        <taxon>Craniata</taxon>
        <taxon>Vertebrata</taxon>
        <taxon>Euteleostomi</taxon>
        <taxon>Mammalia</taxon>
        <taxon>Eutheria</taxon>
        <taxon>Laurasiatheria</taxon>
        <taxon>Artiodactyla</taxon>
        <taxon>Suina</taxon>
        <taxon>Suidae</taxon>
        <taxon>Sus</taxon>
    </lineage>
</organism>
<reference evidence="16" key="1">
    <citation type="submission" date="2025-05" db="UniProtKB">
        <authorList>
            <consortium name="Ensembl"/>
        </authorList>
    </citation>
    <scope>IDENTIFICATION</scope>
</reference>
<feature type="domain" description="Helicase ATP-binding" evidence="14">
    <location>
        <begin position="11"/>
        <end position="188"/>
    </location>
</feature>
<feature type="binding site" evidence="12">
    <location>
        <position position="565"/>
    </location>
    <ligand>
        <name>Zn(2+)</name>
        <dbReference type="ChEBI" id="CHEBI:29105"/>
    </ligand>
</feature>
<protein>
    <recommendedName>
        <fullName evidence="2">RNA helicase</fullName>
        <ecNumber evidence="2">3.6.4.13</ecNumber>
    </recommendedName>
</protein>
<dbReference type="GO" id="GO:0051607">
    <property type="term" value="P:defense response to virus"/>
    <property type="evidence" value="ECO:0007669"/>
    <property type="project" value="UniProtKB-KW"/>
</dbReference>
<evidence type="ECO:0000313" key="17">
    <source>
        <dbReference type="Proteomes" id="UP000694728"/>
    </source>
</evidence>
<evidence type="ECO:0000256" key="11">
    <source>
        <dbReference type="ARBA" id="ARBA00023118"/>
    </source>
</evidence>
<keyword evidence="3" id="KW-0963">Cytoplasm</keyword>
<name>A0A8D1JGD6_PIG</name>
<evidence type="ECO:0000256" key="13">
    <source>
        <dbReference type="SAM" id="Coils"/>
    </source>
</evidence>
<sequence>MELRPYQWEVIMPALEGRNIIIWLPTGAGKTRAAAYVAKRHLETVDGAKVVVLVNRVHLVTQHCEEFSRMLDRRWAITTLSGDMGPRAGFGHLARSHDLLICTAELLQKALTSEEEEEHVELNVFSLLVVDECHHTHKDTVYNIILSQYLKHKFQRTKPLPQVLGLTASPGTGRASTLDGAIDHILQLCANLDTWRIMSPQNSRSQLQEHSRQPCKQYDLCHQRAQDPFGAKLKKLMDKIHRHLEMPELRRDFGTQTYEQQVVELSQAAAEAGLQERRVYALHLRRYNDALLIHDTVRAVDALATLRDFYTRERATKTQILQAERWLLALFDDHKNELARLAADGPENPKLEVLKEILQKQFKGPKSPRGIIFTRTRQSAHSLLLWLQQQPSLQTVDIRAQLLIGAGNSSQSTPMTQMTQARGRARASQSVYSFVAAQGSRELRREQTNEALESLMEQAVAAVQAMDQAEYQAKIQELQRAALVKRAARAAQQKSRQQKFLAEQVQLLCINCMVAMGYGSDLRKVESAHHVNVNPNFKIYYNVSQEPVVIDRVFKDWRPGGVIRCRNCGESWGMQIIYKSVKLPVLKVRSVLLETPNGRIQVKKWSCVPFPVPDFDYTQYCTESLTDLSLD</sequence>
<feature type="domain" description="RLR CTR" evidence="15">
    <location>
        <begin position="495"/>
        <end position="622"/>
    </location>
</feature>
<gene>
    <name evidence="16" type="primary">DHX58</name>
</gene>
<evidence type="ECO:0000256" key="6">
    <source>
        <dbReference type="ARBA" id="ARBA00022801"/>
    </source>
</evidence>
<comment type="subcellular location">
    <subcellularLocation>
        <location evidence="1">Cytoplasm</location>
    </subcellularLocation>
</comment>
<dbReference type="Gene3D" id="3.40.50.300">
    <property type="entry name" value="P-loop containing nucleotide triphosphate hydrolases"/>
    <property type="match status" value="4"/>
</dbReference>
<keyword evidence="6" id="KW-0378">Hydrolase</keyword>
<dbReference type="GO" id="GO:0008270">
    <property type="term" value="F:zinc ion binding"/>
    <property type="evidence" value="ECO:0007669"/>
    <property type="project" value="UniProtKB-UniRule"/>
</dbReference>
<dbReference type="InterPro" id="IPR051363">
    <property type="entry name" value="RLR_Helicase"/>
</dbReference>
<dbReference type="Proteomes" id="UP000694728">
    <property type="component" value="Unplaced"/>
</dbReference>
<dbReference type="Proteomes" id="UP000694720">
    <property type="component" value="Unplaced"/>
</dbReference>
<keyword evidence="13" id="KW-0175">Coiled coil</keyword>
<evidence type="ECO:0000256" key="2">
    <source>
        <dbReference type="ARBA" id="ARBA00012552"/>
    </source>
</evidence>
<dbReference type="InterPro" id="IPR041204">
    <property type="entry name" value="RIG-I-like_C"/>
</dbReference>
<dbReference type="InterPro" id="IPR038557">
    <property type="entry name" value="RLR_C_sf"/>
</dbReference>
<dbReference type="GO" id="GO:0003723">
    <property type="term" value="F:RNA binding"/>
    <property type="evidence" value="ECO:0007669"/>
    <property type="project" value="UniProtKB-KW"/>
</dbReference>
<dbReference type="InterPro" id="IPR014001">
    <property type="entry name" value="Helicase_ATP-bd"/>
</dbReference>
<feature type="coiled-coil region" evidence="13">
    <location>
        <begin position="445"/>
        <end position="472"/>
    </location>
</feature>
<feature type="binding site" evidence="12">
    <location>
        <position position="568"/>
    </location>
    <ligand>
        <name>Zn(2+)</name>
        <dbReference type="ChEBI" id="CHEBI:29105"/>
    </ligand>
</feature>
<evidence type="ECO:0000256" key="12">
    <source>
        <dbReference type="PROSITE-ProRule" id="PRU01125"/>
    </source>
</evidence>
<dbReference type="Ensembl" id="ENSSSCT00055058219.1">
    <property type="protein sequence ID" value="ENSSSCP00055046574.1"/>
    <property type="gene ID" value="ENSSSCG00055029324.1"/>
</dbReference>
<evidence type="ECO:0000256" key="4">
    <source>
        <dbReference type="ARBA" id="ARBA00022723"/>
    </source>
</evidence>
<dbReference type="AlphaFoldDB" id="A0A8D1JGD6"/>
<feature type="binding site" evidence="12">
    <location>
        <position position="512"/>
    </location>
    <ligand>
        <name>Zn(2+)</name>
        <dbReference type="ChEBI" id="CHEBI:29105"/>
    </ligand>
</feature>
<dbReference type="InterPro" id="IPR006935">
    <property type="entry name" value="Helicase/UvrB_N"/>
</dbReference>
<dbReference type="Proteomes" id="UP000694724">
    <property type="component" value="Unplaced"/>
</dbReference>
<feature type="binding site" evidence="12">
    <location>
        <position position="509"/>
    </location>
    <ligand>
        <name>Zn(2+)</name>
        <dbReference type="ChEBI" id="CHEBI:29105"/>
    </ligand>
</feature>
<evidence type="ECO:0000256" key="7">
    <source>
        <dbReference type="ARBA" id="ARBA00022806"/>
    </source>
</evidence>
<dbReference type="GO" id="GO:0005737">
    <property type="term" value="C:cytoplasm"/>
    <property type="evidence" value="ECO:0007669"/>
    <property type="project" value="UniProtKB-SubCell"/>
</dbReference>
<dbReference type="Ensembl" id="ENSSSCT00035025936.1">
    <property type="protein sequence ID" value="ENSSSCP00035009843.1"/>
    <property type="gene ID" value="ENSSSCG00035019984.1"/>
</dbReference>
<dbReference type="PROSITE" id="PS51192">
    <property type="entry name" value="HELICASE_ATP_BIND_1"/>
    <property type="match status" value="1"/>
</dbReference>
<evidence type="ECO:0000256" key="5">
    <source>
        <dbReference type="ARBA" id="ARBA00022741"/>
    </source>
</evidence>
<dbReference type="GO" id="GO:0005524">
    <property type="term" value="F:ATP binding"/>
    <property type="evidence" value="ECO:0007669"/>
    <property type="project" value="UniProtKB-KW"/>
</dbReference>
<dbReference type="EC" id="3.6.4.13" evidence="2"/>
<dbReference type="CDD" id="cd12090">
    <property type="entry name" value="MDA5_ID"/>
    <property type="match status" value="1"/>
</dbReference>
<dbReference type="Pfam" id="PF18119">
    <property type="entry name" value="RIG-I_C"/>
    <property type="match status" value="1"/>
</dbReference>
<keyword evidence="4 12" id="KW-0479">Metal-binding</keyword>
<dbReference type="GO" id="GO:0003677">
    <property type="term" value="F:DNA binding"/>
    <property type="evidence" value="ECO:0007669"/>
    <property type="project" value="InterPro"/>
</dbReference>
<dbReference type="SUPFAM" id="SSF52540">
    <property type="entry name" value="P-loop containing nucleoside triphosphate hydrolases"/>
    <property type="match status" value="3"/>
</dbReference>
<dbReference type="GO" id="GO:0016787">
    <property type="term" value="F:hydrolase activity"/>
    <property type="evidence" value="ECO:0007669"/>
    <property type="project" value="UniProtKB-KW"/>
</dbReference>
<dbReference type="GO" id="GO:0003724">
    <property type="term" value="F:RNA helicase activity"/>
    <property type="evidence" value="ECO:0007669"/>
    <property type="project" value="UniProtKB-EC"/>
</dbReference>
<evidence type="ECO:0000259" key="14">
    <source>
        <dbReference type="PROSITE" id="PS51192"/>
    </source>
</evidence>
<dbReference type="PROSITE" id="PS51789">
    <property type="entry name" value="RLR_CTR"/>
    <property type="match status" value="1"/>
</dbReference>
<keyword evidence="11" id="KW-0051">Antiviral defense</keyword>
<keyword evidence="9" id="KW-0067">ATP-binding</keyword>
<dbReference type="InterPro" id="IPR021673">
    <property type="entry name" value="RLR_CTR"/>
</dbReference>
<dbReference type="SMART" id="SM00487">
    <property type="entry name" value="DEXDc"/>
    <property type="match status" value="1"/>
</dbReference>
<dbReference type="PANTHER" id="PTHR14074">
    <property type="entry name" value="HELICASE WITH DEATH DOMAIN-RELATED"/>
    <property type="match status" value="1"/>
</dbReference>
<keyword evidence="8 12" id="KW-0862">Zinc</keyword>
<accession>A0A8D1JGD6</accession>
<evidence type="ECO:0000256" key="8">
    <source>
        <dbReference type="ARBA" id="ARBA00022833"/>
    </source>
</evidence>
<evidence type="ECO:0000256" key="1">
    <source>
        <dbReference type="ARBA" id="ARBA00004496"/>
    </source>
</evidence>
<evidence type="ECO:0000259" key="15">
    <source>
        <dbReference type="PROSITE" id="PS51789"/>
    </source>
</evidence>
<proteinExistence type="predicted"/>
<dbReference type="Gene3D" id="1.20.1320.30">
    <property type="match status" value="1"/>
</dbReference>
<dbReference type="Gene3D" id="2.170.150.30">
    <property type="entry name" value="RIG-I-like receptor, C-terminal regulatory domain"/>
    <property type="match status" value="1"/>
</dbReference>
<keyword evidence="5" id="KW-0547">Nucleotide-binding</keyword>
<dbReference type="Ensembl" id="ENSSSCT00045066080.1">
    <property type="protein sequence ID" value="ENSSSCP00045046827.1"/>
    <property type="gene ID" value="ENSSSCG00045038142.1"/>
</dbReference>
<evidence type="ECO:0000313" key="16">
    <source>
        <dbReference type="Ensembl" id="ENSSSCP00045046827.1"/>
    </source>
</evidence>
<keyword evidence="7" id="KW-0347">Helicase</keyword>
<evidence type="ECO:0000256" key="3">
    <source>
        <dbReference type="ARBA" id="ARBA00022490"/>
    </source>
</evidence>
<evidence type="ECO:0000256" key="10">
    <source>
        <dbReference type="ARBA" id="ARBA00022884"/>
    </source>
</evidence>
<evidence type="ECO:0000256" key="9">
    <source>
        <dbReference type="ARBA" id="ARBA00022840"/>
    </source>
</evidence>
<dbReference type="InterPro" id="IPR027417">
    <property type="entry name" value="P-loop_NTPase"/>
</dbReference>
<keyword evidence="10" id="KW-0694">RNA-binding</keyword>
<dbReference type="Pfam" id="PF04851">
    <property type="entry name" value="ResIII"/>
    <property type="match status" value="1"/>
</dbReference>
<dbReference type="Pfam" id="PF11648">
    <property type="entry name" value="RIG-I_C-RD"/>
    <property type="match status" value="1"/>
</dbReference>
<dbReference type="PANTHER" id="PTHR14074:SF7">
    <property type="entry name" value="ATP-DEPENDENT RNA HELICASE DHX58"/>
    <property type="match status" value="1"/>
</dbReference>